<keyword evidence="3" id="KW-1185">Reference proteome</keyword>
<keyword evidence="1" id="KW-0472">Membrane</keyword>
<evidence type="ECO:0000256" key="1">
    <source>
        <dbReference type="SAM" id="Phobius"/>
    </source>
</evidence>
<reference evidence="2 3" key="1">
    <citation type="submission" date="2011-02" db="EMBL/GenBank/DDBJ databases">
        <title>The Genome Sequence of Sphaeroforma arctica JP610.</title>
        <authorList>
            <consortium name="The Broad Institute Genome Sequencing Platform"/>
            <person name="Russ C."/>
            <person name="Cuomo C."/>
            <person name="Young S.K."/>
            <person name="Zeng Q."/>
            <person name="Gargeya S."/>
            <person name="Alvarado L."/>
            <person name="Berlin A."/>
            <person name="Chapman S.B."/>
            <person name="Chen Z."/>
            <person name="Freedman E."/>
            <person name="Gellesch M."/>
            <person name="Goldberg J."/>
            <person name="Griggs A."/>
            <person name="Gujja S."/>
            <person name="Heilman E."/>
            <person name="Heiman D."/>
            <person name="Howarth C."/>
            <person name="Mehta T."/>
            <person name="Neiman D."/>
            <person name="Pearson M."/>
            <person name="Roberts A."/>
            <person name="Saif S."/>
            <person name="Shea T."/>
            <person name="Shenoy N."/>
            <person name="Sisk P."/>
            <person name="Stolte C."/>
            <person name="Sykes S."/>
            <person name="White J."/>
            <person name="Yandava C."/>
            <person name="Burger G."/>
            <person name="Gray M.W."/>
            <person name="Holland P.W.H."/>
            <person name="King N."/>
            <person name="Lang F.B.F."/>
            <person name="Roger A.J."/>
            <person name="Ruiz-Trillo I."/>
            <person name="Haas B."/>
            <person name="Nusbaum C."/>
            <person name="Birren B."/>
        </authorList>
    </citation>
    <scope>NUCLEOTIDE SEQUENCE [LARGE SCALE GENOMIC DNA]</scope>
    <source>
        <strain evidence="2 3">JP610</strain>
    </source>
</reference>
<proteinExistence type="predicted"/>
<keyword evidence="1" id="KW-1133">Transmembrane helix</keyword>
<dbReference type="EMBL" id="KQ251311">
    <property type="protein sequence ID" value="KNC70389.1"/>
    <property type="molecule type" value="Genomic_DNA"/>
</dbReference>
<feature type="transmembrane region" description="Helical" evidence="1">
    <location>
        <begin position="28"/>
        <end position="48"/>
    </location>
</feature>
<feature type="non-terminal residue" evidence="2">
    <location>
        <position position="67"/>
    </location>
</feature>
<accession>A0A0L0F1B4</accession>
<sequence>MDPESVEVSPRTVLLVALKGGADVVANAVHGMIVGTYCMYSGLLGLYIDNLSHKIQHRSYMINQIIQ</sequence>
<organism evidence="2 3">
    <name type="scientific">Sphaeroforma arctica JP610</name>
    <dbReference type="NCBI Taxonomy" id="667725"/>
    <lineage>
        <taxon>Eukaryota</taxon>
        <taxon>Ichthyosporea</taxon>
        <taxon>Ichthyophonida</taxon>
        <taxon>Sphaeroforma</taxon>
    </lineage>
</organism>
<gene>
    <name evidence="2" type="ORF">SARC_17084</name>
</gene>
<evidence type="ECO:0000313" key="3">
    <source>
        <dbReference type="Proteomes" id="UP000054560"/>
    </source>
</evidence>
<name>A0A0L0F1B4_9EUKA</name>
<evidence type="ECO:0000313" key="2">
    <source>
        <dbReference type="EMBL" id="KNC70389.1"/>
    </source>
</evidence>
<dbReference type="AlphaFoldDB" id="A0A0L0F1B4"/>
<dbReference type="Proteomes" id="UP000054560">
    <property type="component" value="Unassembled WGS sequence"/>
</dbReference>
<dbReference type="RefSeq" id="XP_014144291.1">
    <property type="nucleotide sequence ID" value="XM_014288816.1"/>
</dbReference>
<keyword evidence="1" id="KW-0812">Transmembrane</keyword>
<dbReference type="GeneID" id="25917588"/>
<protein>
    <submittedName>
        <fullName evidence="2">Uncharacterized protein</fullName>
    </submittedName>
</protein>